<keyword evidence="1" id="KW-1133">Transmembrane helix</keyword>
<dbReference type="GO" id="GO:0005886">
    <property type="term" value="C:plasma membrane"/>
    <property type="evidence" value="ECO:0007669"/>
    <property type="project" value="TreeGrafter"/>
</dbReference>
<keyword evidence="1" id="KW-0812">Transmembrane</keyword>
<dbReference type="AlphaFoldDB" id="A0A061RXP8"/>
<keyword evidence="4" id="KW-0808">Transferase</keyword>
<dbReference type="EMBL" id="GBEZ01018368">
    <property type="protein sequence ID" value="JAC68061.1"/>
    <property type="molecule type" value="Transcribed_RNA"/>
</dbReference>
<dbReference type="GO" id="GO:0016197">
    <property type="term" value="P:endosomal transport"/>
    <property type="evidence" value="ECO:0007669"/>
    <property type="project" value="TreeGrafter"/>
</dbReference>
<feature type="domain" description="Methyltransferase FkbM" evidence="2">
    <location>
        <begin position="175"/>
        <end position="350"/>
    </location>
</feature>
<keyword evidence="4" id="KW-0489">Methyltransferase</keyword>
<reference evidence="4" key="1">
    <citation type="submission" date="2014-05" db="EMBL/GenBank/DDBJ databases">
        <title>The transcriptome of the halophilic microalga Tetraselmis sp. GSL018 isolated from the Great Salt Lake, Utah.</title>
        <authorList>
            <person name="Jinkerson R.E."/>
            <person name="D'Adamo S."/>
            <person name="Posewitz M.C."/>
        </authorList>
    </citation>
    <scope>NUCLEOTIDE SEQUENCE</scope>
    <source>
        <strain evidence="4">GSL018</strain>
    </source>
</reference>
<dbReference type="InterPro" id="IPR053202">
    <property type="entry name" value="EGF_Rcpt_Signaling_Reg"/>
</dbReference>
<dbReference type="GO" id="GO:0005789">
    <property type="term" value="C:endoplasmic reticulum membrane"/>
    <property type="evidence" value="ECO:0007669"/>
    <property type="project" value="TreeGrafter"/>
</dbReference>
<dbReference type="GO" id="GO:0032259">
    <property type="term" value="P:methylation"/>
    <property type="evidence" value="ECO:0007669"/>
    <property type="project" value="UniProtKB-KW"/>
</dbReference>
<dbReference type="GO" id="GO:0008168">
    <property type="term" value="F:methyltransferase activity"/>
    <property type="evidence" value="ECO:0007669"/>
    <property type="project" value="UniProtKB-KW"/>
</dbReference>
<dbReference type="InterPro" id="IPR029063">
    <property type="entry name" value="SAM-dependent_MTases_sf"/>
</dbReference>
<dbReference type="EMBL" id="GBEZ01010117">
    <property type="protein sequence ID" value="JAC75529.1"/>
    <property type="molecule type" value="Transcribed_RNA"/>
</dbReference>
<protein>
    <submittedName>
        <fullName evidence="4">Family methyltransferase</fullName>
    </submittedName>
</protein>
<organism evidence="4">
    <name type="scientific">Tetraselmis sp. GSL018</name>
    <dbReference type="NCBI Taxonomy" id="582737"/>
    <lineage>
        <taxon>Eukaryota</taxon>
        <taxon>Viridiplantae</taxon>
        <taxon>Chlorophyta</taxon>
        <taxon>core chlorophytes</taxon>
        <taxon>Chlorodendrophyceae</taxon>
        <taxon>Chlorodendrales</taxon>
        <taxon>Chlorodendraceae</taxon>
        <taxon>Tetraselmis</taxon>
    </lineage>
</organism>
<evidence type="ECO:0000313" key="4">
    <source>
        <dbReference type="EMBL" id="JAC75529.1"/>
    </source>
</evidence>
<name>A0A061RXP8_9CHLO</name>
<dbReference type="SUPFAM" id="SSF53335">
    <property type="entry name" value="S-adenosyl-L-methionine-dependent methyltransferases"/>
    <property type="match status" value="1"/>
</dbReference>
<dbReference type="PANTHER" id="PTHR34009:SF2">
    <property type="entry name" value="PROTEIN STAR"/>
    <property type="match status" value="1"/>
</dbReference>
<evidence type="ECO:0000313" key="3">
    <source>
        <dbReference type="EMBL" id="JAC68061.1"/>
    </source>
</evidence>
<dbReference type="InterPro" id="IPR006342">
    <property type="entry name" value="FkbM_mtfrase"/>
</dbReference>
<dbReference type="GO" id="GO:0031902">
    <property type="term" value="C:late endosome membrane"/>
    <property type="evidence" value="ECO:0007669"/>
    <property type="project" value="TreeGrafter"/>
</dbReference>
<proteinExistence type="predicted"/>
<dbReference type="Gene3D" id="3.40.50.150">
    <property type="entry name" value="Vaccinia Virus protein VP39"/>
    <property type="match status" value="1"/>
</dbReference>
<accession>A0A061RXP8</accession>
<dbReference type="Pfam" id="PF05050">
    <property type="entry name" value="Methyltransf_21"/>
    <property type="match status" value="1"/>
</dbReference>
<dbReference type="GO" id="GO:0006888">
    <property type="term" value="P:endoplasmic reticulum to Golgi vesicle-mediated transport"/>
    <property type="evidence" value="ECO:0007669"/>
    <property type="project" value="TreeGrafter"/>
</dbReference>
<evidence type="ECO:0000256" key="1">
    <source>
        <dbReference type="SAM" id="Phobius"/>
    </source>
</evidence>
<sequence length="375" mass="41347">MYRGRGIARGRFDWDLELSKPAVATFLFILLSLVPLGSYFYMHRTLARRYALLEEHMIAEMKEVTKLKQDVASFAKVRDTLSLTSSALKAALRSFGRPLPAGLEDALQDGEGFSLASGGQTTADLNATQQGYIRVPSEQAAGSCTPDGSAFTETRPYAWSNFFKAWKHPGVFVELGAGDGEYRSPTYFLERALCWTGLLVEPSDGEFAKLLTNRPRSTAVHGAACPNDGEAKERFLEVTLNGLWTGWSGFPSHFDPAHSQAINERTGRRQEGGAAEQWAAREADVACFRLDTLLRRQELRRVDFMSVSVVGAELEVLQAMNFEEVEVGVIEVDVSGDEHALASFLASKGFVQHSTHSTRAHVFLHRNFSSTSEAA</sequence>
<keyword evidence="1" id="KW-0472">Membrane</keyword>
<feature type="transmembrane region" description="Helical" evidence="1">
    <location>
        <begin position="21"/>
        <end position="42"/>
    </location>
</feature>
<evidence type="ECO:0000259" key="2">
    <source>
        <dbReference type="Pfam" id="PF05050"/>
    </source>
</evidence>
<gene>
    <name evidence="4" type="ORF">TSPGSL018_22840</name>
    <name evidence="3" type="ORF">TSPGSL018_9617</name>
</gene>
<dbReference type="PANTHER" id="PTHR34009">
    <property type="entry name" value="PROTEIN STAR"/>
    <property type="match status" value="1"/>
</dbReference>
<dbReference type="GO" id="GO:0005794">
    <property type="term" value="C:Golgi apparatus"/>
    <property type="evidence" value="ECO:0007669"/>
    <property type="project" value="TreeGrafter"/>
</dbReference>